<dbReference type="InterPro" id="IPR049821">
    <property type="entry name" value="PolIIIA_DnaE1_PHP"/>
</dbReference>
<name>A0A917FIB2_9GAMM</name>
<dbReference type="CDD" id="cd07433">
    <property type="entry name" value="PHP_PolIIIA_DnaE1"/>
    <property type="match status" value="1"/>
</dbReference>
<dbReference type="Pfam" id="PF17657">
    <property type="entry name" value="DNA_pol3_finger"/>
    <property type="match status" value="1"/>
</dbReference>
<dbReference type="InterPro" id="IPR004805">
    <property type="entry name" value="DnaE2/DnaE/PolC"/>
</dbReference>
<dbReference type="Gene3D" id="1.10.10.1600">
    <property type="entry name" value="Bacterial DNA polymerase III alpha subunit, thumb domain"/>
    <property type="match status" value="1"/>
</dbReference>
<dbReference type="CDD" id="cd04485">
    <property type="entry name" value="DnaE_OBF"/>
    <property type="match status" value="1"/>
</dbReference>
<dbReference type="InterPro" id="IPR004013">
    <property type="entry name" value="PHP_dom"/>
</dbReference>
<evidence type="ECO:0000256" key="9">
    <source>
        <dbReference type="ARBA" id="ARBA00049244"/>
    </source>
</evidence>
<accession>A0A917FIB2</accession>
<evidence type="ECO:0000256" key="2">
    <source>
        <dbReference type="ARBA" id="ARBA00012417"/>
    </source>
</evidence>
<evidence type="ECO:0000256" key="8">
    <source>
        <dbReference type="ARBA" id="ARBA00022932"/>
    </source>
</evidence>
<dbReference type="InterPro" id="IPR003141">
    <property type="entry name" value="Pol/His_phosphatase_N"/>
</dbReference>
<keyword evidence="5" id="KW-0808">Transferase</keyword>
<dbReference type="InterPro" id="IPR011708">
    <property type="entry name" value="DNA_pol3_alpha_NTPase_dom"/>
</dbReference>
<dbReference type="PANTHER" id="PTHR32294:SF0">
    <property type="entry name" value="DNA POLYMERASE III SUBUNIT ALPHA"/>
    <property type="match status" value="1"/>
</dbReference>
<reference evidence="11" key="2">
    <citation type="submission" date="2020-09" db="EMBL/GenBank/DDBJ databases">
        <authorList>
            <person name="Sun Q."/>
            <person name="Zhou Y."/>
        </authorList>
    </citation>
    <scope>NUCLEOTIDE SEQUENCE</scope>
    <source>
        <strain evidence="11">CGMCC 1.12181</strain>
    </source>
</reference>
<keyword evidence="12" id="KW-1185">Reference proteome</keyword>
<dbReference type="Proteomes" id="UP000605253">
    <property type="component" value="Unassembled WGS sequence"/>
</dbReference>
<evidence type="ECO:0000259" key="10">
    <source>
        <dbReference type="SMART" id="SM00481"/>
    </source>
</evidence>
<evidence type="ECO:0000256" key="5">
    <source>
        <dbReference type="ARBA" id="ARBA00022679"/>
    </source>
</evidence>
<feature type="domain" description="Polymerase/histidinol phosphatase N-terminal" evidence="10">
    <location>
        <begin position="7"/>
        <end position="74"/>
    </location>
</feature>
<dbReference type="SUPFAM" id="SSF89550">
    <property type="entry name" value="PHP domain-like"/>
    <property type="match status" value="1"/>
</dbReference>
<dbReference type="Gene3D" id="3.20.20.140">
    <property type="entry name" value="Metal-dependent hydrolases"/>
    <property type="match status" value="1"/>
</dbReference>
<comment type="subcellular location">
    <subcellularLocation>
        <location evidence="1">Cytoplasm</location>
    </subcellularLocation>
</comment>
<dbReference type="NCBIfam" id="NF004226">
    <property type="entry name" value="PRK05673.1"/>
    <property type="match status" value="1"/>
</dbReference>
<dbReference type="InterPro" id="IPR029460">
    <property type="entry name" value="DNAPol_HHH"/>
</dbReference>
<comment type="caution">
    <text evidence="11">The sequence shown here is derived from an EMBL/GenBank/DDBJ whole genome shotgun (WGS) entry which is preliminary data.</text>
</comment>
<dbReference type="SUPFAM" id="SSF160975">
    <property type="entry name" value="AF1531-like"/>
    <property type="match status" value="1"/>
</dbReference>
<dbReference type="InterPro" id="IPR040982">
    <property type="entry name" value="DNA_pol3_finger"/>
</dbReference>
<evidence type="ECO:0000256" key="3">
    <source>
        <dbReference type="ARBA" id="ARBA00019114"/>
    </source>
</evidence>
<dbReference type="GO" id="GO:0006260">
    <property type="term" value="P:DNA replication"/>
    <property type="evidence" value="ECO:0007669"/>
    <property type="project" value="UniProtKB-KW"/>
</dbReference>
<evidence type="ECO:0000313" key="12">
    <source>
        <dbReference type="Proteomes" id="UP000605253"/>
    </source>
</evidence>
<proteinExistence type="predicted"/>
<dbReference type="SMART" id="SM00481">
    <property type="entry name" value="POLIIIAc"/>
    <property type="match status" value="1"/>
</dbReference>
<dbReference type="GO" id="GO:0005737">
    <property type="term" value="C:cytoplasm"/>
    <property type="evidence" value="ECO:0007669"/>
    <property type="project" value="UniProtKB-SubCell"/>
</dbReference>
<evidence type="ECO:0000256" key="6">
    <source>
        <dbReference type="ARBA" id="ARBA00022695"/>
    </source>
</evidence>
<evidence type="ECO:0000256" key="4">
    <source>
        <dbReference type="ARBA" id="ARBA00022490"/>
    </source>
</evidence>
<evidence type="ECO:0000313" key="11">
    <source>
        <dbReference type="EMBL" id="GGF85211.1"/>
    </source>
</evidence>
<organism evidence="11 12">
    <name type="scientific">Marinicella pacifica</name>
    <dbReference type="NCBI Taxonomy" id="1171543"/>
    <lineage>
        <taxon>Bacteria</taxon>
        <taxon>Pseudomonadati</taxon>
        <taxon>Pseudomonadota</taxon>
        <taxon>Gammaproteobacteria</taxon>
        <taxon>Lysobacterales</taxon>
        <taxon>Marinicellaceae</taxon>
        <taxon>Marinicella</taxon>
    </lineage>
</organism>
<dbReference type="Pfam" id="PF07733">
    <property type="entry name" value="DNA_pol3_alpha"/>
    <property type="match status" value="1"/>
</dbReference>
<keyword evidence="8 11" id="KW-0239">DNA-directed DNA polymerase</keyword>
<reference evidence="11" key="1">
    <citation type="journal article" date="2014" name="Int. J. Syst. Evol. Microbiol.">
        <title>Complete genome sequence of Corynebacterium casei LMG S-19264T (=DSM 44701T), isolated from a smear-ripened cheese.</title>
        <authorList>
            <consortium name="US DOE Joint Genome Institute (JGI-PGF)"/>
            <person name="Walter F."/>
            <person name="Albersmeier A."/>
            <person name="Kalinowski J."/>
            <person name="Ruckert C."/>
        </authorList>
    </citation>
    <scope>NUCLEOTIDE SEQUENCE</scope>
    <source>
        <strain evidence="11">CGMCC 1.12181</strain>
    </source>
</reference>
<comment type="catalytic activity">
    <reaction evidence="9">
        <text>DNA(n) + a 2'-deoxyribonucleoside 5'-triphosphate = DNA(n+1) + diphosphate</text>
        <dbReference type="Rhea" id="RHEA:22508"/>
        <dbReference type="Rhea" id="RHEA-COMP:17339"/>
        <dbReference type="Rhea" id="RHEA-COMP:17340"/>
        <dbReference type="ChEBI" id="CHEBI:33019"/>
        <dbReference type="ChEBI" id="CHEBI:61560"/>
        <dbReference type="ChEBI" id="CHEBI:173112"/>
        <dbReference type="EC" id="2.7.7.7"/>
    </reaction>
</comment>
<dbReference type="GO" id="GO:0003887">
    <property type="term" value="F:DNA-directed DNA polymerase activity"/>
    <property type="evidence" value="ECO:0007669"/>
    <property type="project" value="UniProtKB-KW"/>
</dbReference>
<gene>
    <name evidence="11" type="primary">dnaE</name>
    <name evidence="11" type="ORF">GCM10011365_02780</name>
</gene>
<dbReference type="PANTHER" id="PTHR32294">
    <property type="entry name" value="DNA POLYMERASE III SUBUNIT ALPHA"/>
    <property type="match status" value="1"/>
</dbReference>
<dbReference type="InterPro" id="IPR041931">
    <property type="entry name" value="DNA_pol3_alpha_thumb_dom"/>
</dbReference>
<keyword evidence="4" id="KW-0963">Cytoplasm</keyword>
<dbReference type="Pfam" id="PF02811">
    <property type="entry name" value="PHP"/>
    <property type="match status" value="1"/>
</dbReference>
<keyword evidence="7" id="KW-0235">DNA replication</keyword>
<dbReference type="Pfam" id="PF14579">
    <property type="entry name" value="HHH_6"/>
    <property type="match status" value="1"/>
</dbReference>
<evidence type="ECO:0000256" key="1">
    <source>
        <dbReference type="ARBA" id="ARBA00004496"/>
    </source>
</evidence>
<evidence type="ECO:0000256" key="7">
    <source>
        <dbReference type="ARBA" id="ARBA00022705"/>
    </source>
</evidence>
<dbReference type="GO" id="GO:0008408">
    <property type="term" value="F:3'-5' exonuclease activity"/>
    <property type="evidence" value="ECO:0007669"/>
    <property type="project" value="InterPro"/>
</dbReference>
<protein>
    <recommendedName>
        <fullName evidence="3">DNA polymerase III subunit alpha</fullName>
        <ecNumber evidence="2">2.7.7.7</ecNumber>
    </recommendedName>
</protein>
<dbReference type="RefSeq" id="WP_188363872.1">
    <property type="nucleotide sequence ID" value="NZ_BAABJF010000011.1"/>
</dbReference>
<dbReference type="Gene3D" id="1.10.150.870">
    <property type="match status" value="1"/>
</dbReference>
<dbReference type="NCBIfam" id="TIGR00594">
    <property type="entry name" value="polc"/>
    <property type="match status" value="1"/>
</dbReference>
<sequence>MSESRFVHLNVHSEYAITDSTIRIPQLVETVRAMGMSAVALTDTNNLFAALKFYQAAKKAKVKPIIGADITVLDPALDIGTFEVTLLCQNRIGYLNLSRIISQAQRHSDDRGQVYVEKAFLQSHSEGLILLADSMVSDLGCLIQQRQLEAALEIMLDWRSVWGDRFYVAISKIERSGESACHDAALYMAAHQNIPLVASGRCRFLQPEDFEAHEARVCINSGHIVADRNRPHHYTEQQYLKTPEQMAQLFAKFPCLLENTYYIAQRCNFDFDGEEYYLPDFPIPEGETIDSYFARLCRSQLAEFLLSDRRDPNYSDEDYKERLELEIKVILDMGFPGYFLIVSDFIRWSKDNKIPVGPGRGSGAGSLVAYMLKITALDPLTYELLFERFLNPERISMPDFDVDFCMDRRDEVIAYVADKYGHEKVSQIITFGSMNAKAVVRDAGRVLGYPYPVTDGIAKLIPNDLGMTLSKAMTAAPDLAALYEDDDEAREIIDLSYKLEGLKRNVGKHAGGVVIAPSAISDFCPIYIEQQSQSVVSQFDKDDVESIGLVKFDFLGLRTLTIIDWAVQAIVAETGKQLDIEKIPLDDAKTFRLMRTGNTTSVFQLESPGMQSLIGRLKPGTFEDIIALVALYRPGPLDSGMADTYVKCKHGQETPNYMHEDLTEILEPTYGVILYQEQVMQIAQVLAGFTLGGADILRKAMGKKIVEVMEQQKQVFIDGAVARGVDEALAAHIFSQIETFAGYGFNKSHSAAYALVAYQTAYLKAHYPVHFMAAVLSADLNNTDKIAKQLYDIRAMGIHVNQPDVNRSFYRFKAINGAIQYGLGAIKGVGEGAIEDIVQARENEGDFTSFSDLCGRVNLSKVNKRSLEALIKAGAFDQLHDNRSQLLAGMEQVIKASEQQNKDKQAGQFDLFGGGQANTTYSDIKLPAAQKEASLKRLLAEKSVLGFFLSGHPMDDIRECLQHVLSFPLDHFHQMKINSEKPRGFRVLGMVAGVRPGFNQKMKLLLNDHSGDFDFTLPPQLYAECEEQLKQHAVVMVSGEAGLKTFKNRQGDGDNEVFVVSVNELLTLDQALAMYCNHICLVSYKNSHRLIDDLTDLCGQFGPGKTRLYVHYRHQGKQTNLEIGEQFSVRVNQQFIQQALSAPSIQKVLAKK</sequence>
<dbReference type="EC" id="2.7.7.7" evidence="2"/>
<keyword evidence="6" id="KW-0548">Nucleotidyltransferase</keyword>
<dbReference type="AlphaFoldDB" id="A0A917FIB2"/>
<dbReference type="EMBL" id="BMEO01000001">
    <property type="protein sequence ID" value="GGF85211.1"/>
    <property type="molecule type" value="Genomic_DNA"/>
</dbReference>
<dbReference type="InterPro" id="IPR016195">
    <property type="entry name" value="Pol/histidinol_Pase-like"/>
</dbReference>